<name>A0A9D7PQ36_9PROT</name>
<evidence type="ECO:0000313" key="1">
    <source>
        <dbReference type="EMBL" id="MBK8522643.1"/>
    </source>
</evidence>
<proteinExistence type="predicted"/>
<evidence type="ECO:0000313" key="2">
    <source>
        <dbReference type="Proteomes" id="UP000886689"/>
    </source>
</evidence>
<dbReference type="Gene3D" id="3.40.50.300">
    <property type="entry name" value="P-loop containing nucleotide triphosphate hydrolases"/>
    <property type="match status" value="1"/>
</dbReference>
<dbReference type="Pfam" id="PF13481">
    <property type="entry name" value="AAA_25"/>
    <property type="match status" value="1"/>
</dbReference>
<gene>
    <name evidence="1" type="ORF">IPL58_00010</name>
</gene>
<dbReference type="EMBL" id="JADJUC010000001">
    <property type="protein sequence ID" value="MBK8522643.1"/>
    <property type="molecule type" value="Genomic_DNA"/>
</dbReference>
<organism evidence="1 2">
    <name type="scientific">Candidatus Proximibacter danicus</name>
    <dbReference type="NCBI Taxonomy" id="2954365"/>
    <lineage>
        <taxon>Bacteria</taxon>
        <taxon>Pseudomonadati</taxon>
        <taxon>Pseudomonadota</taxon>
        <taxon>Betaproteobacteria</taxon>
        <taxon>Candidatus Proximibacter</taxon>
    </lineage>
</organism>
<comment type="caution">
    <text evidence="1">The sequence shown here is derived from an EMBL/GenBank/DDBJ whole genome shotgun (WGS) entry which is preliminary data.</text>
</comment>
<reference evidence="1" key="1">
    <citation type="submission" date="2020-10" db="EMBL/GenBank/DDBJ databases">
        <title>Connecting structure to function with the recovery of over 1000 high-quality activated sludge metagenome-assembled genomes encoding full-length rRNA genes using long-read sequencing.</title>
        <authorList>
            <person name="Singleton C.M."/>
            <person name="Petriglieri F."/>
            <person name="Kristensen J.M."/>
            <person name="Kirkegaard R.H."/>
            <person name="Michaelsen T.Y."/>
            <person name="Andersen M.H."/>
            <person name="Karst S.M."/>
            <person name="Dueholm M.S."/>
            <person name="Nielsen P.H."/>
            <person name="Albertsen M."/>
        </authorList>
    </citation>
    <scope>NUCLEOTIDE SEQUENCE</scope>
    <source>
        <strain evidence="1">Hirt_18-Q3-R61-65_BATAC.395</strain>
    </source>
</reference>
<dbReference type="AlphaFoldDB" id="A0A9D7PQ36"/>
<dbReference type="SUPFAM" id="SSF52540">
    <property type="entry name" value="P-loop containing nucleoside triphosphate hydrolases"/>
    <property type="match status" value="1"/>
</dbReference>
<protein>
    <submittedName>
        <fullName evidence="1">AAA family ATPase</fullName>
    </submittedName>
</protein>
<dbReference type="Proteomes" id="UP000886689">
    <property type="component" value="Unassembled WGS sequence"/>
</dbReference>
<accession>A0A9D7PQ36</accession>
<dbReference type="InterPro" id="IPR027417">
    <property type="entry name" value="P-loop_NTPase"/>
</dbReference>
<sequence>MLKGWIGCGETVVLFGQSGSMKSFVAVDIAFHVATGRDWCGHRVRESVGVLVVLGEGQAGYQKRLKALALHHGVTDAPIYVVPEPVALDREGDKLKSWVALAEQVLGVRIGLVLLDTLSLMLGDADENSNADVGRALNAARSATSGRTLLFVHHNGHADGARERGAYQIRANADTRILCKPR</sequence>